<dbReference type="EMBL" id="JAUZVV010000001">
    <property type="protein sequence ID" value="MDT3316513.1"/>
    <property type="molecule type" value="Genomic_DNA"/>
</dbReference>
<dbReference type="Proteomes" id="UP001251849">
    <property type="component" value="Unassembled WGS sequence"/>
</dbReference>
<comment type="caution">
    <text evidence="1">The sequence shown here is derived from an EMBL/GenBank/DDBJ whole genome shotgun (WGS) entry which is preliminary data.</text>
</comment>
<evidence type="ECO:0008006" key="3">
    <source>
        <dbReference type="Google" id="ProtNLM"/>
    </source>
</evidence>
<evidence type="ECO:0000313" key="1">
    <source>
        <dbReference type="EMBL" id="MDT3316513.1"/>
    </source>
</evidence>
<protein>
    <recommendedName>
        <fullName evidence="3">Methionine/alanine importer small subunit</fullName>
    </recommendedName>
</protein>
<reference evidence="1 2" key="1">
    <citation type="submission" date="2023-08" db="EMBL/GenBank/DDBJ databases">
        <title>Microbacterium aquilitoris sp. nov. and Microbacterium gwkjibeachense sp. nov., isolated from beach.</title>
        <authorList>
            <person name="Lee S.D."/>
            <person name="Yang H."/>
            <person name="Kim I."/>
        </authorList>
    </citation>
    <scope>NUCLEOTIDE SEQUENCE [LARGE SCALE GENOMIC DNA]</scope>
    <source>
        <strain evidence="1 2">KSW4-11</strain>
    </source>
</reference>
<keyword evidence="2" id="KW-1185">Reference proteome</keyword>
<proteinExistence type="predicted"/>
<organism evidence="1 2">
    <name type="scientific">Microbacterium gawkjiense</name>
    <dbReference type="NCBI Taxonomy" id="3067309"/>
    <lineage>
        <taxon>Bacteria</taxon>
        <taxon>Bacillati</taxon>
        <taxon>Actinomycetota</taxon>
        <taxon>Actinomycetes</taxon>
        <taxon>Micrococcales</taxon>
        <taxon>Microbacteriaceae</taxon>
        <taxon>Microbacterium</taxon>
    </lineage>
</organism>
<evidence type="ECO:0000313" key="2">
    <source>
        <dbReference type="Proteomes" id="UP001251849"/>
    </source>
</evidence>
<dbReference type="RefSeq" id="WP_311858259.1">
    <property type="nucleotide sequence ID" value="NZ_JAUZVV010000001.1"/>
</dbReference>
<name>A0ABU3G9L9_9MICO</name>
<accession>A0ABU3G9L9</accession>
<sequence>MIVIVTLIVTVWLVIMTGALALVLDPEVEGLRAITHLDSSGR</sequence>
<gene>
    <name evidence="1" type="ORF">Q9S71_06715</name>
</gene>